<evidence type="ECO:0008006" key="3">
    <source>
        <dbReference type="Google" id="ProtNLM"/>
    </source>
</evidence>
<organism evidence="1 2">
    <name type="scientific">Gossypium anomalum</name>
    <dbReference type="NCBI Taxonomy" id="47600"/>
    <lineage>
        <taxon>Eukaryota</taxon>
        <taxon>Viridiplantae</taxon>
        <taxon>Streptophyta</taxon>
        <taxon>Embryophyta</taxon>
        <taxon>Tracheophyta</taxon>
        <taxon>Spermatophyta</taxon>
        <taxon>Magnoliopsida</taxon>
        <taxon>eudicotyledons</taxon>
        <taxon>Gunneridae</taxon>
        <taxon>Pentapetalae</taxon>
        <taxon>rosids</taxon>
        <taxon>malvids</taxon>
        <taxon>Malvales</taxon>
        <taxon>Malvaceae</taxon>
        <taxon>Malvoideae</taxon>
        <taxon>Gossypium</taxon>
    </lineage>
</organism>
<dbReference type="AlphaFoldDB" id="A0A8J6CSG3"/>
<name>A0A8J6CSG3_9ROSI</name>
<dbReference type="EMBL" id="JAHUZN010000009">
    <property type="protein sequence ID" value="KAG8482934.1"/>
    <property type="molecule type" value="Genomic_DNA"/>
</dbReference>
<keyword evidence="2" id="KW-1185">Reference proteome</keyword>
<protein>
    <recommendedName>
        <fullName evidence="3">Retrovirus-related Pol polyprotein from transposon TNT 1-94</fullName>
    </recommendedName>
</protein>
<dbReference type="Proteomes" id="UP000701853">
    <property type="component" value="Chromosome 9"/>
</dbReference>
<sequence length="203" mass="22485">MLIAAKDKGEIRKVKAQLSEEFEMKDLGPAKKILGIEILRNRKQSAKPVSTPLVAHFRLSSALSPQLDNEIEYMSHVPYSSAVEYLIYAMVCSGTTDVCLRFGRTRDGVIGFVDVDFAGNLNRRRSLTGYVFTIGGCAIIWKATLQTTVALSTTEAEYIAITVTCKKAICLKGLFNELNEDLQISTVFCDSQCNLPYKRSNVS</sequence>
<dbReference type="PANTHER" id="PTHR11439">
    <property type="entry name" value="GAG-POL-RELATED RETROTRANSPOSON"/>
    <property type="match status" value="1"/>
</dbReference>
<reference evidence="1 2" key="1">
    <citation type="journal article" date="2021" name="bioRxiv">
        <title>The Gossypium anomalum genome as a resource for cotton improvement and evolutionary analysis of hybrid incompatibility.</title>
        <authorList>
            <person name="Grover C.E."/>
            <person name="Yuan D."/>
            <person name="Arick M.A."/>
            <person name="Miller E.R."/>
            <person name="Hu G."/>
            <person name="Peterson D.G."/>
            <person name="Wendel J.F."/>
            <person name="Udall J.A."/>
        </authorList>
    </citation>
    <scope>NUCLEOTIDE SEQUENCE [LARGE SCALE GENOMIC DNA]</scope>
    <source>
        <strain evidence="1">JFW-Udall</strain>
        <tissue evidence="1">Leaf</tissue>
    </source>
</reference>
<evidence type="ECO:0000313" key="1">
    <source>
        <dbReference type="EMBL" id="KAG8482934.1"/>
    </source>
</evidence>
<accession>A0A8J6CSG3</accession>
<dbReference type="CDD" id="cd09272">
    <property type="entry name" value="RNase_HI_RT_Ty1"/>
    <property type="match status" value="1"/>
</dbReference>
<comment type="caution">
    <text evidence="1">The sequence shown here is derived from an EMBL/GenBank/DDBJ whole genome shotgun (WGS) entry which is preliminary data.</text>
</comment>
<gene>
    <name evidence="1" type="ORF">CXB51_024486</name>
</gene>
<evidence type="ECO:0000313" key="2">
    <source>
        <dbReference type="Proteomes" id="UP000701853"/>
    </source>
</evidence>
<dbReference type="OrthoDB" id="999247at2759"/>
<proteinExistence type="predicted"/>